<evidence type="ECO:0000313" key="1">
    <source>
        <dbReference type="EMBL" id="TPN85235.1"/>
    </source>
</evidence>
<protein>
    <recommendedName>
        <fullName evidence="3">PorT family protein</fullName>
    </recommendedName>
</protein>
<evidence type="ECO:0000313" key="2">
    <source>
        <dbReference type="Proteomes" id="UP000315540"/>
    </source>
</evidence>
<name>A0A504J9G4_9FLAO</name>
<accession>A0A504J9G4</accession>
<dbReference type="EMBL" id="VFWZ01000004">
    <property type="protein sequence ID" value="TPN85235.1"/>
    <property type="molecule type" value="Genomic_DNA"/>
</dbReference>
<proteinExistence type="predicted"/>
<dbReference type="AlphaFoldDB" id="A0A504J9G4"/>
<dbReference type="InterPro" id="IPR011250">
    <property type="entry name" value="OMP/PagP_B-barrel"/>
</dbReference>
<dbReference type="OrthoDB" id="921445at2"/>
<dbReference type="RefSeq" id="WP_140594304.1">
    <property type="nucleotide sequence ID" value="NZ_VFWZ01000004.1"/>
</dbReference>
<comment type="caution">
    <text evidence="1">The sequence shown here is derived from an EMBL/GenBank/DDBJ whole genome shotgun (WGS) entry which is preliminary data.</text>
</comment>
<organism evidence="1 2">
    <name type="scientific">Aquimarina algicola</name>
    <dbReference type="NCBI Taxonomy" id="2589995"/>
    <lineage>
        <taxon>Bacteria</taxon>
        <taxon>Pseudomonadati</taxon>
        <taxon>Bacteroidota</taxon>
        <taxon>Flavobacteriia</taxon>
        <taxon>Flavobacteriales</taxon>
        <taxon>Flavobacteriaceae</taxon>
        <taxon>Aquimarina</taxon>
    </lineage>
</organism>
<reference evidence="1 2" key="1">
    <citation type="submission" date="2019-06" db="EMBL/GenBank/DDBJ databases">
        <authorList>
            <person name="Meng X."/>
        </authorList>
    </citation>
    <scope>NUCLEOTIDE SEQUENCE [LARGE SCALE GENOMIC DNA]</scope>
    <source>
        <strain evidence="1 2">M625</strain>
    </source>
</reference>
<evidence type="ECO:0008006" key="3">
    <source>
        <dbReference type="Google" id="ProtNLM"/>
    </source>
</evidence>
<dbReference type="Proteomes" id="UP000315540">
    <property type="component" value="Unassembled WGS sequence"/>
</dbReference>
<gene>
    <name evidence="1" type="ORF">FHK87_14500</name>
</gene>
<keyword evidence="2" id="KW-1185">Reference proteome</keyword>
<dbReference type="SUPFAM" id="SSF56925">
    <property type="entry name" value="OMPA-like"/>
    <property type="match status" value="1"/>
</dbReference>
<sequence>MKSFLSSLLGIFSIFTISAQSIYETGYFIDNDGNRKECLIKKLSWKDNPTEFEWKKNISSTPKKENIEDIKEFAVGKEYLYKRYILEIDLKGDNLGRATKLEKPDLKLQKLFLRVILESKTSLYQYSKNGVNRFFYTDKDAVYPELLVYKVFYTPDETKDPGKKIIAHKNTEYRNQLIQILNCGKDDLSEIEYTQKDLKKYFKRYNVCKGNYMEYTIRKKVNQTHVGIVGGINHIDFSHSSPIEGNTDEITYQKTYAPRYGIYIETFIPFSKVDLSFFLETTYNAFSIKSEDTSTLENELELDYKGINIAFAPRFHIYLSSKFELFLEGGIAIDYDLDTKSLPEPTIDEIKETSTDFFYGGGLGYGRFKVGYRKYTGKDISDSNIVLESDLKSSSLYLAVDLF</sequence>